<reference evidence="2" key="2">
    <citation type="submission" date="2022-08" db="EMBL/GenBank/DDBJ databases">
        <title>Novel sulphate-reducing endosymbionts in the free-living metamonad Anaeramoeba.</title>
        <authorList>
            <person name="Jerlstrom-Hultqvist J."/>
            <person name="Cepicka I."/>
            <person name="Gallot-Lavallee L."/>
            <person name="Salas-Leiva D."/>
            <person name="Curtis B.A."/>
            <person name="Zahonova K."/>
            <person name="Pipaliya S."/>
            <person name="Dacks J."/>
            <person name="Roger A.J."/>
        </authorList>
    </citation>
    <scope>NUCLEOTIDE SEQUENCE</scope>
    <source>
        <strain evidence="2">Busselton2</strain>
    </source>
</reference>
<dbReference type="EMBL" id="JAOAOG010000336">
    <property type="protein sequence ID" value="KAJ6227365.1"/>
    <property type="molecule type" value="Genomic_DNA"/>
</dbReference>
<evidence type="ECO:0000313" key="2">
    <source>
        <dbReference type="EMBL" id="KAJ3433497.1"/>
    </source>
</evidence>
<keyword evidence="5" id="KW-1185">Reference proteome</keyword>
<evidence type="ECO:0000256" key="1">
    <source>
        <dbReference type="SAM" id="Phobius"/>
    </source>
</evidence>
<reference evidence="3" key="1">
    <citation type="submission" date="2022-08" db="EMBL/GenBank/DDBJ databases">
        <title>Novel sulfate-reducing endosymbionts in the free-living metamonad Anaeramoeba.</title>
        <authorList>
            <person name="Jerlstrom-Hultqvist J."/>
            <person name="Cepicka I."/>
            <person name="Gallot-Lavallee L."/>
            <person name="Salas-Leiva D."/>
            <person name="Curtis B.A."/>
            <person name="Zahonova K."/>
            <person name="Pipaliya S."/>
            <person name="Dacks J."/>
            <person name="Roger A.J."/>
        </authorList>
    </citation>
    <scope>NUCLEOTIDE SEQUENCE</scope>
    <source>
        <strain evidence="3">Schooner1</strain>
    </source>
</reference>
<evidence type="ECO:0000313" key="5">
    <source>
        <dbReference type="Proteomes" id="UP001150062"/>
    </source>
</evidence>
<comment type="caution">
    <text evidence="2">The sequence shown here is derived from an EMBL/GenBank/DDBJ whole genome shotgun (WGS) entry which is preliminary data.</text>
</comment>
<keyword evidence="1" id="KW-1133">Transmembrane helix</keyword>
<evidence type="ECO:0000313" key="4">
    <source>
        <dbReference type="Proteomes" id="UP001146793"/>
    </source>
</evidence>
<accession>A0AAV7YUH8</accession>
<feature type="transmembrane region" description="Helical" evidence="1">
    <location>
        <begin position="36"/>
        <end position="59"/>
    </location>
</feature>
<dbReference type="AlphaFoldDB" id="A0AAV7YUH8"/>
<dbReference type="Proteomes" id="UP001150062">
    <property type="component" value="Unassembled WGS sequence"/>
</dbReference>
<proteinExistence type="predicted"/>
<evidence type="ECO:0000313" key="3">
    <source>
        <dbReference type="EMBL" id="KAJ6227365.1"/>
    </source>
</evidence>
<sequence>MNEINTQEYTHLTTSEKDLNSMYQTHNSFGRKKSQIFTWCVIILFIVVIAITLFSMFVVSHTYDYCWGYKDKKKQVIGELMPFDLLSKKWFNADQRRSISRIQLYSTNNKFPILYRRVESISNYSVTLQNDSCRTISFDNGKYQEYICKLKGGKETDCTNCGCYLINID</sequence>
<dbReference type="EMBL" id="JANTQA010000047">
    <property type="protein sequence ID" value="KAJ3433497.1"/>
    <property type="molecule type" value="Genomic_DNA"/>
</dbReference>
<protein>
    <submittedName>
        <fullName evidence="2">Uncharacterized protein</fullName>
    </submittedName>
</protein>
<name>A0AAV7YUH8_9EUKA</name>
<keyword evidence="1" id="KW-0812">Transmembrane</keyword>
<gene>
    <name evidence="2" type="ORF">M0812_22458</name>
    <name evidence="3" type="ORF">M0813_09946</name>
</gene>
<keyword evidence="1" id="KW-0472">Membrane</keyword>
<dbReference type="Proteomes" id="UP001146793">
    <property type="component" value="Unassembled WGS sequence"/>
</dbReference>
<organism evidence="2 4">
    <name type="scientific">Anaeramoeba flamelloides</name>
    <dbReference type="NCBI Taxonomy" id="1746091"/>
    <lineage>
        <taxon>Eukaryota</taxon>
        <taxon>Metamonada</taxon>
        <taxon>Anaeramoebidae</taxon>
        <taxon>Anaeramoeba</taxon>
    </lineage>
</organism>